<reference evidence="1" key="1">
    <citation type="submission" date="2022-06" db="EMBL/GenBank/DDBJ databases">
        <title>Investigating genetic diversity within the most abundant and prevalent non-pathogenic leaf-associated bacterial species interacting with Arabidopsis thaliana in natural habitats.</title>
        <authorList>
            <person name="Ramirez-Sanchez D."/>
            <person name="Gibelin-Viala C."/>
            <person name="Mayjonade B."/>
            <person name="Duflos R."/>
            <person name="Belmonte E."/>
            <person name="Pailler V."/>
            <person name="Bartoli C."/>
            <person name="Carrere S."/>
            <person name="Vailleau F."/>
            <person name="Roux F."/>
        </authorList>
    </citation>
    <scope>NUCLEOTIDE SEQUENCE</scope>
    <source>
        <strain evidence="1">OTU6ESPEB1</strain>
    </source>
</reference>
<protein>
    <submittedName>
        <fullName evidence="1">Uncharacterized protein</fullName>
    </submittedName>
</protein>
<accession>A0ABY5C6Z8</accession>
<gene>
    <name evidence="1" type="ORF">NF677_16080</name>
</gene>
<sequence>MSALAAYTSVKALFASCQPTRQESAPQADRPLLAVPFSLAWINISPGDIAYRK</sequence>
<dbReference type="RefSeq" id="WP_252882254.1">
    <property type="nucleotide sequence ID" value="NZ_CP099599.1"/>
</dbReference>
<keyword evidence="2" id="KW-1185">Reference proteome</keyword>
<organism evidence="1 2">
    <name type="scientific">Pseudomonas siliginis</name>
    <dbReference type="NCBI Taxonomy" id="2842346"/>
    <lineage>
        <taxon>Bacteria</taxon>
        <taxon>Pseudomonadati</taxon>
        <taxon>Pseudomonadota</taxon>
        <taxon>Gammaproteobacteria</taxon>
        <taxon>Pseudomonadales</taxon>
        <taxon>Pseudomonadaceae</taxon>
        <taxon>Pseudomonas</taxon>
    </lineage>
</organism>
<dbReference type="Proteomes" id="UP001056851">
    <property type="component" value="Chromosome"/>
</dbReference>
<proteinExistence type="predicted"/>
<evidence type="ECO:0000313" key="2">
    <source>
        <dbReference type="Proteomes" id="UP001056851"/>
    </source>
</evidence>
<name>A0ABY5C6Z8_9PSED</name>
<evidence type="ECO:0000313" key="1">
    <source>
        <dbReference type="EMBL" id="UST83058.1"/>
    </source>
</evidence>
<dbReference type="EMBL" id="CP099599">
    <property type="protein sequence ID" value="UST83058.1"/>
    <property type="molecule type" value="Genomic_DNA"/>
</dbReference>